<evidence type="ECO:0000256" key="11">
    <source>
        <dbReference type="ARBA" id="ARBA00022884"/>
    </source>
</evidence>
<dbReference type="InterPro" id="IPR041616">
    <property type="entry name" value="PheRS_beta_core"/>
</dbReference>
<evidence type="ECO:0000256" key="10">
    <source>
        <dbReference type="ARBA" id="ARBA00022842"/>
    </source>
</evidence>
<dbReference type="InterPro" id="IPR020825">
    <property type="entry name" value="Phe-tRNA_synthase-like_B3/B4"/>
</dbReference>
<dbReference type="GO" id="GO:0009328">
    <property type="term" value="C:phenylalanine-tRNA ligase complex"/>
    <property type="evidence" value="ECO:0007669"/>
    <property type="project" value="TreeGrafter"/>
</dbReference>
<comment type="subcellular location">
    <subcellularLocation>
        <location evidence="1 15">Cytoplasm</location>
    </subcellularLocation>
</comment>
<organism evidence="20">
    <name type="scientific">Caldilineaceae bacterium SB0662_bin_9</name>
    <dbReference type="NCBI Taxonomy" id="2605258"/>
    <lineage>
        <taxon>Bacteria</taxon>
        <taxon>Bacillati</taxon>
        <taxon>Chloroflexota</taxon>
        <taxon>Caldilineae</taxon>
        <taxon>Caldilineales</taxon>
        <taxon>Caldilineaceae</taxon>
    </lineage>
</organism>
<dbReference type="InterPro" id="IPR033714">
    <property type="entry name" value="tRNA_bind_bactPheRS"/>
</dbReference>
<reference evidence="20" key="1">
    <citation type="submission" date="2019-09" db="EMBL/GenBank/DDBJ databases">
        <title>Characterisation of the sponge microbiome using genome-centric metagenomics.</title>
        <authorList>
            <person name="Engelberts J.P."/>
            <person name="Robbins S.J."/>
            <person name="De Goeij J.M."/>
            <person name="Aranda M."/>
            <person name="Bell S.C."/>
            <person name="Webster N.S."/>
        </authorList>
    </citation>
    <scope>NUCLEOTIDE SEQUENCE</scope>
    <source>
        <strain evidence="20">SB0662_bin_9</strain>
    </source>
</reference>
<evidence type="ECO:0000256" key="12">
    <source>
        <dbReference type="ARBA" id="ARBA00022917"/>
    </source>
</evidence>
<dbReference type="GO" id="GO:0000049">
    <property type="term" value="F:tRNA binding"/>
    <property type="evidence" value="ECO:0007669"/>
    <property type="project" value="UniProtKB-UniRule"/>
</dbReference>
<evidence type="ECO:0000256" key="16">
    <source>
        <dbReference type="PROSITE-ProRule" id="PRU00209"/>
    </source>
</evidence>
<dbReference type="SMART" id="SM00873">
    <property type="entry name" value="B3_4"/>
    <property type="match status" value="1"/>
</dbReference>
<dbReference type="Pfam" id="PF01588">
    <property type="entry name" value="tRNA_bind"/>
    <property type="match status" value="1"/>
</dbReference>
<evidence type="ECO:0000256" key="14">
    <source>
        <dbReference type="ARBA" id="ARBA00049255"/>
    </source>
</evidence>
<proteinExistence type="inferred from homology"/>
<dbReference type="GO" id="GO:0005524">
    <property type="term" value="F:ATP binding"/>
    <property type="evidence" value="ECO:0007669"/>
    <property type="project" value="UniProtKB-UniRule"/>
</dbReference>
<evidence type="ECO:0000256" key="6">
    <source>
        <dbReference type="ARBA" id="ARBA00022598"/>
    </source>
</evidence>
<keyword evidence="5 16" id="KW-0820">tRNA-binding</keyword>
<dbReference type="InterPro" id="IPR005121">
    <property type="entry name" value="Fdx_antiC-bd"/>
</dbReference>
<dbReference type="Gene3D" id="3.30.930.10">
    <property type="entry name" value="Bira Bifunctional Protein, Domain 2"/>
    <property type="match status" value="1"/>
</dbReference>
<comment type="similarity">
    <text evidence="2 15">Belongs to the phenylalanyl-tRNA synthetase beta subunit family. Type 1 subfamily.</text>
</comment>
<keyword evidence="9 15" id="KW-0067">ATP-binding</keyword>
<keyword evidence="11 16" id="KW-0694">RNA-binding</keyword>
<evidence type="ECO:0000256" key="9">
    <source>
        <dbReference type="ARBA" id="ARBA00022840"/>
    </source>
</evidence>
<dbReference type="SMART" id="SM00874">
    <property type="entry name" value="B5"/>
    <property type="match status" value="1"/>
</dbReference>
<dbReference type="InterPro" id="IPR009061">
    <property type="entry name" value="DNA-bd_dom_put_sf"/>
</dbReference>
<dbReference type="GO" id="GO:0006432">
    <property type="term" value="P:phenylalanyl-tRNA aminoacylation"/>
    <property type="evidence" value="ECO:0007669"/>
    <property type="project" value="UniProtKB-UniRule"/>
</dbReference>
<dbReference type="SUPFAM" id="SSF56037">
    <property type="entry name" value="PheT/TilS domain"/>
    <property type="match status" value="1"/>
</dbReference>
<protein>
    <recommendedName>
        <fullName evidence="15">Phenylalanine--tRNA ligase beta subunit</fullName>
        <ecNumber evidence="15">6.1.1.20</ecNumber>
    </recommendedName>
    <alternativeName>
        <fullName evidence="15">Phenylalanyl-tRNA synthetase beta subunit</fullName>
        <shortName evidence="15">PheRS</shortName>
    </alternativeName>
</protein>
<feature type="domain" description="FDX-ACB" evidence="18">
    <location>
        <begin position="757"/>
        <end position="850"/>
    </location>
</feature>
<evidence type="ECO:0000259" key="19">
    <source>
        <dbReference type="PROSITE" id="PS51483"/>
    </source>
</evidence>
<dbReference type="SUPFAM" id="SSF46955">
    <property type="entry name" value="Putative DNA-binding domain"/>
    <property type="match status" value="1"/>
</dbReference>
<evidence type="ECO:0000313" key="20">
    <source>
        <dbReference type="EMBL" id="MYD90216.1"/>
    </source>
</evidence>
<evidence type="ECO:0000256" key="2">
    <source>
        <dbReference type="ARBA" id="ARBA00008653"/>
    </source>
</evidence>
<dbReference type="InterPro" id="IPR004532">
    <property type="entry name" value="Phe-tRNA-ligase_IIc_bsu_bact"/>
</dbReference>
<dbReference type="EMBL" id="VXPY01000052">
    <property type="protein sequence ID" value="MYD90216.1"/>
    <property type="molecule type" value="Genomic_DNA"/>
</dbReference>
<comment type="cofactor">
    <cofactor evidence="15">
        <name>Mg(2+)</name>
        <dbReference type="ChEBI" id="CHEBI:18420"/>
    </cofactor>
    <text evidence="15">Binds 2 magnesium ions per tetramer.</text>
</comment>
<dbReference type="Pfam" id="PF03147">
    <property type="entry name" value="FDX-ACB"/>
    <property type="match status" value="1"/>
</dbReference>
<dbReference type="SUPFAM" id="SSF54991">
    <property type="entry name" value="Anticodon-binding domain of PheRS"/>
    <property type="match status" value="1"/>
</dbReference>
<comment type="caution">
    <text evidence="20">The sequence shown here is derived from an EMBL/GenBank/DDBJ whole genome shotgun (WGS) entry which is preliminary data.</text>
</comment>
<dbReference type="InterPro" id="IPR036690">
    <property type="entry name" value="Fdx_antiC-bd_sf"/>
</dbReference>
<keyword evidence="4 15" id="KW-0963">Cytoplasm</keyword>
<dbReference type="Gene3D" id="3.50.40.10">
    <property type="entry name" value="Phenylalanyl-trna Synthetase, Chain B, domain 3"/>
    <property type="match status" value="1"/>
</dbReference>
<dbReference type="InterPro" id="IPR012340">
    <property type="entry name" value="NA-bd_OB-fold"/>
</dbReference>
<evidence type="ECO:0000256" key="13">
    <source>
        <dbReference type="ARBA" id="ARBA00023146"/>
    </source>
</evidence>
<dbReference type="HAMAP" id="MF_00283">
    <property type="entry name" value="Phe_tRNA_synth_beta1"/>
    <property type="match status" value="1"/>
</dbReference>
<dbReference type="CDD" id="cd02796">
    <property type="entry name" value="tRNA_bind_bactPheRS"/>
    <property type="match status" value="1"/>
</dbReference>
<dbReference type="SUPFAM" id="SSF55681">
    <property type="entry name" value="Class II aaRS and biotin synthetases"/>
    <property type="match status" value="1"/>
</dbReference>
<evidence type="ECO:0000256" key="5">
    <source>
        <dbReference type="ARBA" id="ARBA00022555"/>
    </source>
</evidence>
<keyword evidence="7 15" id="KW-0479">Metal-binding</keyword>
<comment type="subunit">
    <text evidence="3 15">Tetramer of two alpha and two beta subunits.</text>
</comment>
<sequence length="852" mass="94550">MLVPLSWLREYVDWDLSTADLEEALTNSGLEVTGVETTGEWWDPEALRVGRVVGVHPHPDADRLVLVDVDDGSGASERVVTGAPNLFRFRGTGELPVLKVAFARAGATLVDAYSEERPRPRRKLKASKIRGVRSAGMVCSELELGLSEEHEGILLLPEDAPVGTPLTEYLRDEAVELDLTPDMARGLSMIGVAREVAALTGGRLKSLPDCSLPEPDASDPQMELAIEDPELCARYVAVAIDGVQVGPSPAWMQQRLAQAGVRAINNIVDITNYVMLEWGQPLHAFDLDLLRERNRNSAEELPCITVRTARPGEQMRTLDGQQRELTESMLLITDRAGPIAIAGVMGGAETEVSVDTRTILLESATFDGINNRRTSQALRLHSEASHRFTRGVPARMAEAAAGRATRLICEFTGGRVAGPAADLYVRRQDEPRICLTASEVNRQLGMQLDLDTIRKALHRLDIEAAVQDNLPDDIDGEGLFGLFRKVDEPVLVCTPPWFRLDLRIPADLTEEVARIVGYEDVGLTWMREQIPGHEPNHLLDSEERIRDLLSGIGLQEIVGYSYSSPEHHLRLSRHATGDREPEFVQLANPLSPQRSVMRRDLLVSALEHLVHNLRYEDRLAAFEIGLEFRPELGTAPFPAELRKLQFVLTGTREVGDFRQPAGEDTWDFYDLKGILELLFNRLNLDHRITWAAAQDHRYGPYCARIELDGESIGLAGELHPLVRSAWDLDGRRVVVGNVELPPLAAPSWQVKQMQAISPYPSVIEDMAFQMDMGITAQAVVQAIRQAGGELLTNVELFDLYAGEPLPPGTKSLAWRLTYQAVDHSLNDKEVARLRRRIARTVEHRTGAVLREG</sequence>
<dbReference type="InterPro" id="IPR005146">
    <property type="entry name" value="B3/B4_tRNA-bd"/>
</dbReference>
<feature type="binding site" evidence="15">
    <location>
        <position position="501"/>
    </location>
    <ligand>
        <name>Mg(2+)</name>
        <dbReference type="ChEBI" id="CHEBI:18420"/>
        <note>shared with alpha subunit</note>
    </ligand>
</feature>
<dbReference type="EC" id="6.1.1.20" evidence="15"/>
<dbReference type="PANTHER" id="PTHR10947:SF0">
    <property type="entry name" value="PHENYLALANINE--TRNA LIGASE BETA SUBUNIT"/>
    <property type="match status" value="1"/>
</dbReference>
<dbReference type="CDD" id="cd00769">
    <property type="entry name" value="PheRS_beta_core"/>
    <property type="match status" value="1"/>
</dbReference>
<feature type="binding site" evidence="15">
    <location>
        <position position="510"/>
    </location>
    <ligand>
        <name>Mg(2+)</name>
        <dbReference type="ChEBI" id="CHEBI:18420"/>
        <note>shared with alpha subunit</note>
    </ligand>
</feature>
<keyword evidence="12 15" id="KW-0648">Protein biosynthesis</keyword>
<dbReference type="PROSITE" id="PS51447">
    <property type="entry name" value="FDX_ACB"/>
    <property type="match status" value="1"/>
</dbReference>
<keyword evidence="6 15" id="KW-0436">Ligase</keyword>
<name>A0A6B1DTD1_9CHLR</name>
<dbReference type="NCBIfam" id="TIGR00472">
    <property type="entry name" value="pheT_bact"/>
    <property type="match status" value="1"/>
</dbReference>
<dbReference type="Gene3D" id="3.30.70.380">
    <property type="entry name" value="Ferrodoxin-fold anticodon-binding domain"/>
    <property type="match status" value="1"/>
</dbReference>
<dbReference type="PROSITE" id="PS51483">
    <property type="entry name" value="B5"/>
    <property type="match status" value="1"/>
</dbReference>
<feature type="domain" description="TRNA-binding" evidence="17">
    <location>
        <begin position="41"/>
        <end position="167"/>
    </location>
</feature>
<evidence type="ECO:0000259" key="17">
    <source>
        <dbReference type="PROSITE" id="PS50886"/>
    </source>
</evidence>
<dbReference type="InterPro" id="IPR045864">
    <property type="entry name" value="aa-tRNA-synth_II/BPL/LPL"/>
</dbReference>
<evidence type="ECO:0000256" key="4">
    <source>
        <dbReference type="ARBA" id="ARBA00022490"/>
    </source>
</evidence>
<dbReference type="PANTHER" id="PTHR10947">
    <property type="entry name" value="PHENYLALANYL-TRNA SYNTHETASE BETA CHAIN AND LEUCINE-RICH REPEAT-CONTAINING PROTEIN 47"/>
    <property type="match status" value="1"/>
</dbReference>
<dbReference type="InterPro" id="IPR045060">
    <property type="entry name" value="Phe-tRNA-ligase_IIc_bsu"/>
</dbReference>
<feature type="domain" description="B5" evidence="19">
    <location>
        <begin position="428"/>
        <end position="523"/>
    </location>
</feature>
<evidence type="ECO:0000256" key="3">
    <source>
        <dbReference type="ARBA" id="ARBA00011209"/>
    </source>
</evidence>
<accession>A0A6B1DTD1</accession>
<evidence type="ECO:0000259" key="18">
    <source>
        <dbReference type="PROSITE" id="PS51447"/>
    </source>
</evidence>
<comment type="catalytic activity">
    <reaction evidence="14 15">
        <text>tRNA(Phe) + L-phenylalanine + ATP = L-phenylalanyl-tRNA(Phe) + AMP + diphosphate + H(+)</text>
        <dbReference type="Rhea" id="RHEA:19413"/>
        <dbReference type="Rhea" id="RHEA-COMP:9668"/>
        <dbReference type="Rhea" id="RHEA-COMP:9699"/>
        <dbReference type="ChEBI" id="CHEBI:15378"/>
        <dbReference type="ChEBI" id="CHEBI:30616"/>
        <dbReference type="ChEBI" id="CHEBI:33019"/>
        <dbReference type="ChEBI" id="CHEBI:58095"/>
        <dbReference type="ChEBI" id="CHEBI:78442"/>
        <dbReference type="ChEBI" id="CHEBI:78531"/>
        <dbReference type="ChEBI" id="CHEBI:456215"/>
        <dbReference type="EC" id="6.1.1.20"/>
    </reaction>
</comment>
<keyword evidence="8 15" id="KW-0547">Nucleotide-binding</keyword>
<dbReference type="Gene3D" id="2.40.50.140">
    <property type="entry name" value="Nucleic acid-binding proteins"/>
    <property type="match status" value="1"/>
</dbReference>
<dbReference type="PROSITE" id="PS50886">
    <property type="entry name" value="TRBD"/>
    <property type="match status" value="1"/>
</dbReference>
<gene>
    <name evidence="15" type="primary">pheT</name>
    <name evidence="20" type="ORF">F4Y08_07740</name>
</gene>
<dbReference type="InterPro" id="IPR002547">
    <property type="entry name" value="tRNA-bd_dom"/>
</dbReference>
<dbReference type="SMART" id="SM00896">
    <property type="entry name" value="FDX-ACB"/>
    <property type="match status" value="1"/>
</dbReference>
<feature type="binding site" evidence="15">
    <location>
        <position position="511"/>
    </location>
    <ligand>
        <name>Mg(2+)</name>
        <dbReference type="ChEBI" id="CHEBI:18420"/>
        <note>shared with alpha subunit</note>
    </ligand>
</feature>
<dbReference type="GO" id="GO:0000287">
    <property type="term" value="F:magnesium ion binding"/>
    <property type="evidence" value="ECO:0007669"/>
    <property type="project" value="UniProtKB-UniRule"/>
</dbReference>
<dbReference type="Gene3D" id="3.30.56.10">
    <property type="match status" value="2"/>
</dbReference>
<dbReference type="SUPFAM" id="SSF50249">
    <property type="entry name" value="Nucleic acid-binding proteins"/>
    <property type="match status" value="1"/>
</dbReference>
<dbReference type="FunFam" id="3.30.70.380:FF:000001">
    <property type="entry name" value="Phenylalanine--tRNA ligase beta subunit"/>
    <property type="match status" value="1"/>
</dbReference>
<dbReference type="Pfam" id="PF03484">
    <property type="entry name" value="B5"/>
    <property type="match status" value="1"/>
</dbReference>
<dbReference type="Pfam" id="PF03483">
    <property type="entry name" value="B3_4"/>
    <property type="match status" value="1"/>
</dbReference>
<evidence type="ECO:0000256" key="15">
    <source>
        <dbReference type="HAMAP-Rule" id="MF_00283"/>
    </source>
</evidence>
<keyword evidence="10 15" id="KW-0460">Magnesium</keyword>
<feature type="binding site" evidence="15">
    <location>
        <position position="507"/>
    </location>
    <ligand>
        <name>Mg(2+)</name>
        <dbReference type="ChEBI" id="CHEBI:18420"/>
        <note>shared with alpha subunit</note>
    </ligand>
</feature>
<dbReference type="AlphaFoldDB" id="A0A6B1DTD1"/>
<dbReference type="InterPro" id="IPR005147">
    <property type="entry name" value="tRNA_synthase_B5-dom"/>
</dbReference>
<evidence type="ECO:0000256" key="7">
    <source>
        <dbReference type="ARBA" id="ARBA00022723"/>
    </source>
</evidence>
<keyword evidence="13 15" id="KW-0030">Aminoacyl-tRNA synthetase</keyword>
<dbReference type="Pfam" id="PF17759">
    <property type="entry name" value="tRNA_synthFbeta"/>
    <property type="match status" value="1"/>
</dbReference>
<evidence type="ECO:0000256" key="1">
    <source>
        <dbReference type="ARBA" id="ARBA00004496"/>
    </source>
</evidence>
<dbReference type="GO" id="GO:0004826">
    <property type="term" value="F:phenylalanine-tRNA ligase activity"/>
    <property type="evidence" value="ECO:0007669"/>
    <property type="project" value="UniProtKB-UniRule"/>
</dbReference>
<evidence type="ECO:0000256" key="8">
    <source>
        <dbReference type="ARBA" id="ARBA00022741"/>
    </source>
</evidence>